<feature type="domain" description="Peptidase S53" evidence="13">
    <location>
        <begin position="217"/>
        <end position="565"/>
    </location>
</feature>
<evidence type="ECO:0000259" key="13">
    <source>
        <dbReference type="PROSITE" id="PS51695"/>
    </source>
</evidence>
<dbReference type="SUPFAM" id="SSF52743">
    <property type="entry name" value="Subtilisin-like"/>
    <property type="match status" value="1"/>
</dbReference>
<dbReference type="InterPro" id="IPR000209">
    <property type="entry name" value="Peptidase_S8/S53_dom"/>
</dbReference>
<evidence type="ECO:0000256" key="12">
    <source>
        <dbReference type="SAM" id="SignalP"/>
    </source>
</evidence>
<evidence type="ECO:0000256" key="5">
    <source>
        <dbReference type="ARBA" id="ARBA00022670"/>
    </source>
</evidence>
<keyword evidence="12" id="KW-0732">Signal</keyword>
<feature type="signal peptide" evidence="12">
    <location>
        <begin position="1"/>
        <end position="18"/>
    </location>
</feature>
<keyword evidence="9 11" id="KW-0106">Calcium</keyword>
<organism evidence="14 15">
    <name type="scientific">Schizopora paradoxa</name>
    <dbReference type="NCBI Taxonomy" id="27342"/>
    <lineage>
        <taxon>Eukaryota</taxon>
        <taxon>Fungi</taxon>
        <taxon>Dikarya</taxon>
        <taxon>Basidiomycota</taxon>
        <taxon>Agaricomycotina</taxon>
        <taxon>Agaricomycetes</taxon>
        <taxon>Hymenochaetales</taxon>
        <taxon>Schizoporaceae</taxon>
        <taxon>Schizopora</taxon>
    </lineage>
</organism>
<reference evidence="14 15" key="1">
    <citation type="submission" date="2015-04" db="EMBL/GenBank/DDBJ databases">
        <title>Complete genome sequence of Schizopora paradoxa KUC8140, a cosmopolitan wood degrader in East Asia.</title>
        <authorList>
            <consortium name="DOE Joint Genome Institute"/>
            <person name="Min B."/>
            <person name="Park H."/>
            <person name="Jang Y."/>
            <person name="Kim J.-J."/>
            <person name="Kim K.H."/>
            <person name="Pangilinan J."/>
            <person name="Lipzen A."/>
            <person name="Riley R."/>
            <person name="Grigoriev I.V."/>
            <person name="Spatafora J.W."/>
            <person name="Choi I.-G."/>
        </authorList>
    </citation>
    <scope>NUCLEOTIDE SEQUENCE [LARGE SCALE GENOMIC DNA]</scope>
    <source>
        <strain evidence="14 15">KUC8140</strain>
    </source>
</reference>
<dbReference type="CDD" id="cd04056">
    <property type="entry name" value="Peptidases_S53"/>
    <property type="match status" value="1"/>
</dbReference>
<dbReference type="InterPro" id="IPR030400">
    <property type="entry name" value="Sedolisin_dom"/>
</dbReference>
<dbReference type="GO" id="GO:0006508">
    <property type="term" value="P:proteolysis"/>
    <property type="evidence" value="ECO:0007669"/>
    <property type="project" value="UniProtKB-KW"/>
</dbReference>
<evidence type="ECO:0000256" key="7">
    <source>
        <dbReference type="ARBA" id="ARBA00022801"/>
    </source>
</evidence>
<comment type="cofactor">
    <cofactor evidence="11">
        <name>Ca(2+)</name>
        <dbReference type="ChEBI" id="CHEBI:29108"/>
    </cofactor>
    <text evidence="11">Binds 1 Ca(2+) ion per subunit.</text>
</comment>
<evidence type="ECO:0000256" key="11">
    <source>
        <dbReference type="PROSITE-ProRule" id="PRU01032"/>
    </source>
</evidence>
<dbReference type="GO" id="GO:0005576">
    <property type="term" value="C:extracellular region"/>
    <property type="evidence" value="ECO:0007669"/>
    <property type="project" value="UniProtKB-SubCell"/>
</dbReference>
<keyword evidence="8" id="KW-0720">Serine protease</keyword>
<feature type="binding site" evidence="11">
    <location>
        <position position="543"/>
    </location>
    <ligand>
        <name>Ca(2+)</name>
        <dbReference type="ChEBI" id="CHEBI:29108"/>
    </ligand>
</feature>
<dbReference type="Pfam" id="PF00082">
    <property type="entry name" value="Peptidase_S8"/>
    <property type="match status" value="1"/>
</dbReference>
<evidence type="ECO:0000256" key="10">
    <source>
        <dbReference type="ARBA" id="ARBA00023145"/>
    </source>
</evidence>
<evidence type="ECO:0000313" key="15">
    <source>
        <dbReference type="Proteomes" id="UP000053477"/>
    </source>
</evidence>
<evidence type="ECO:0000256" key="1">
    <source>
        <dbReference type="ARBA" id="ARBA00001910"/>
    </source>
</evidence>
<feature type="binding site" evidence="11">
    <location>
        <position position="545"/>
    </location>
    <ligand>
        <name>Ca(2+)</name>
        <dbReference type="ChEBI" id="CHEBI:29108"/>
    </ligand>
</feature>
<comment type="function">
    <text evidence="2">Secreted tripeptidyl-peptidase which degrades proteins at acidic pHs and is involved in virulence.</text>
</comment>
<gene>
    <name evidence="14" type="ORF">SCHPADRAFT_941466</name>
</gene>
<accession>A0A0H2RKH6</accession>
<feature type="binding site" evidence="11">
    <location>
        <position position="524"/>
    </location>
    <ligand>
        <name>Ca(2+)</name>
        <dbReference type="ChEBI" id="CHEBI:29108"/>
    </ligand>
</feature>
<evidence type="ECO:0000256" key="3">
    <source>
        <dbReference type="ARBA" id="ARBA00004239"/>
    </source>
</evidence>
<evidence type="ECO:0000256" key="6">
    <source>
        <dbReference type="ARBA" id="ARBA00022723"/>
    </source>
</evidence>
<dbReference type="SUPFAM" id="SSF54897">
    <property type="entry name" value="Protease propeptides/inhibitors"/>
    <property type="match status" value="1"/>
</dbReference>
<keyword evidence="7" id="KW-0378">Hydrolase</keyword>
<dbReference type="PROSITE" id="PS51695">
    <property type="entry name" value="SEDOLISIN"/>
    <property type="match status" value="1"/>
</dbReference>
<dbReference type="InterPro" id="IPR015366">
    <property type="entry name" value="S53_propep"/>
</dbReference>
<dbReference type="GO" id="GO:0004252">
    <property type="term" value="F:serine-type endopeptidase activity"/>
    <property type="evidence" value="ECO:0007669"/>
    <property type="project" value="InterPro"/>
</dbReference>
<dbReference type="PANTHER" id="PTHR14218">
    <property type="entry name" value="PROTEASE S8 TRIPEPTIDYL PEPTIDASE I CLN2"/>
    <property type="match status" value="1"/>
</dbReference>
<dbReference type="InParanoid" id="A0A0H2RKH6"/>
<sequence length="565" mass="58717">MRLFSPLLILAPVTLVYSLPPLPPSNASAVSNNDIFSNLVVHESRSVFPDGFVNSGAASASQVLNLRIGLAQGNMSGLARRHEAVSTPGSAEYGKHLSKEVVEAHVKPTNETTAAVEEWLDAKGLNAFSASPAGDWLALLMTVAQASTLFDAEFSVFTYEKTGEQLVRTLAYSLPAVLLGHVEFDISSSSKPSVSMSSTAGVSNVTSRAIPASCTKSITPACLQALYSIPTTKATQLSNSIGVTGFSNEFANQDDLTIFLKSLRSDISSSTSSNMTSAAGPLANLNMQYTVGIATGVPATLISVGDASMDGFMDVATFLLSQSNPPHVVTTSYGQNEGSISRAVATNLCNAYMQLGARGITVLFSSGNGGVAGESSASCTSFVPTFPSTCPYVTSVGVTSMTTAGLETAASFSAGGFSNYFATPSYQTSAVSSFLVESSSLEEDIVSKFNRSGRAFPDVAAQGQNLEFVLYGEMCSATTSGSATPIVASVIALLNDELIANRRPPLGFLNPLLYSPSFSAAFNDIVSGSNAGCNAQGFTARKGWDPITGLGTPNFAKLRNSIGLS</sequence>
<dbReference type="SMART" id="SM00944">
    <property type="entry name" value="Pro-kuma_activ"/>
    <property type="match status" value="1"/>
</dbReference>
<dbReference type="InterPro" id="IPR036852">
    <property type="entry name" value="Peptidase_S8/S53_dom_sf"/>
</dbReference>
<dbReference type="EC" id="3.4.14.10" evidence="4"/>
<dbReference type="Gene3D" id="3.40.50.200">
    <property type="entry name" value="Peptidase S8/S53 domain"/>
    <property type="match status" value="1"/>
</dbReference>
<dbReference type="InterPro" id="IPR050819">
    <property type="entry name" value="Tripeptidyl-peptidase_I"/>
</dbReference>
<dbReference type="STRING" id="27342.A0A0H2RKH6"/>
<dbReference type="PANTHER" id="PTHR14218:SF15">
    <property type="entry name" value="TRIPEPTIDYL-PEPTIDASE 1"/>
    <property type="match status" value="1"/>
</dbReference>
<comment type="caution">
    <text evidence="11">Lacks conserved residue(s) required for the propagation of feature annotation.</text>
</comment>
<dbReference type="CDD" id="cd11377">
    <property type="entry name" value="Pro-peptidase_S53"/>
    <property type="match status" value="1"/>
</dbReference>
<evidence type="ECO:0000256" key="2">
    <source>
        <dbReference type="ARBA" id="ARBA00002451"/>
    </source>
</evidence>
<dbReference type="GO" id="GO:0046872">
    <property type="term" value="F:metal ion binding"/>
    <property type="evidence" value="ECO:0007669"/>
    <property type="project" value="UniProtKB-UniRule"/>
</dbReference>
<name>A0A0H2RKH6_9AGAM</name>
<dbReference type="Pfam" id="PF09286">
    <property type="entry name" value="Pro-kuma_activ"/>
    <property type="match status" value="1"/>
</dbReference>
<keyword evidence="15" id="KW-1185">Reference proteome</keyword>
<feature type="chain" id="PRO_5005201813" description="tripeptidyl-peptidase II" evidence="12">
    <location>
        <begin position="19"/>
        <end position="565"/>
    </location>
</feature>
<evidence type="ECO:0000256" key="4">
    <source>
        <dbReference type="ARBA" id="ARBA00012462"/>
    </source>
</evidence>
<dbReference type="GO" id="GO:0008240">
    <property type="term" value="F:tripeptidyl-peptidase activity"/>
    <property type="evidence" value="ECO:0007669"/>
    <property type="project" value="UniProtKB-EC"/>
</dbReference>
<comment type="subcellular location">
    <subcellularLocation>
        <location evidence="3">Secreted</location>
        <location evidence="3">Extracellular space</location>
    </subcellularLocation>
</comment>
<evidence type="ECO:0000256" key="8">
    <source>
        <dbReference type="ARBA" id="ARBA00022825"/>
    </source>
</evidence>
<dbReference type="OrthoDB" id="409122at2759"/>
<keyword evidence="5" id="KW-0645">Protease</keyword>
<comment type="catalytic activity">
    <reaction evidence="1">
        <text>Release of an N-terminal tripeptide from a polypeptide.</text>
        <dbReference type="EC" id="3.4.14.10"/>
    </reaction>
</comment>
<evidence type="ECO:0000256" key="9">
    <source>
        <dbReference type="ARBA" id="ARBA00022837"/>
    </source>
</evidence>
<proteinExistence type="predicted"/>
<keyword evidence="6 11" id="KW-0479">Metal-binding</keyword>
<feature type="binding site" evidence="11">
    <location>
        <position position="525"/>
    </location>
    <ligand>
        <name>Ca(2+)</name>
        <dbReference type="ChEBI" id="CHEBI:29108"/>
    </ligand>
</feature>
<evidence type="ECO:0000313" key="14">
    <source>
        <dbReference type="EMBL" id="KLO12132.1"/>
    </source>
</evidence>
<keyword evidence="10" id="KW-0865">Zymogen</keyword>
<dbReference type="Proteomes" id="UP000053477">
    <property type="component" value="Unassembled WGS sequence"/>
</dbReference>
<dbReference type="AlphaFoldDB" id="A0A0H2RKH6"/>
<protein>
    <recommendedName>
        <fullName evidence="4">tripeptidyl-peptidase II</fullName>
        <ecNumber evidence="4">3.4.14.10</ecNumber>
    </recommendedName>
</protein>
<dbReference type="EMBL" id="KQ085984">
    <property type="protein sequence ID" value="KLO12132.1"/>
    <property type="molecule type" value="Genomic_DNA"/>
</dbReference>